<dbReference type="PRINTS" id="PR00237">
    <property type="entry name" value="GPCRRHODOPSN"/>
</dbReference>
<protein>
    <recommendedName>
        <fullName evidence="15">Proteinase-activated receptor 4</fullName>
    </recommendedName>
    <alternativeName>
        <fullName evidence="17">Coagulation factor II receptor-like 3</fullName>
    </alternativeName>
    <alternativeName>
        <fullName evidence="16">Thrombin receptor-like 3</fullName>
    </alternativeName>
</protein>
<keyword evidence="3 19" id="KW-0812">Transmembrane</keyword>
<feature type="transmembrane region" description="Helical" evidence="21">
    <location>
        <begin position="269"/>
        <end position="290"/>
    </location>
</feature>
<evidence type="ECO:0000259" key="22">
    <source>
        <dbReference type="PROSITE" id="PS50262"/>
    </source>
</evidence>
<name>A0A8U0MZU0_MUSPF</name>
<feature type="domain" description="G-protein coupled receptors family 1 profile" evidence="22">
    <location>
        <begin position="171"/>
        <end position="417"/>
    </location>
</feature>
<evidence type="ECO:0000256" key="15">
    <source>
        <dbReference type="ARBA" id="ARBA00073808"/>
    </source>
</evidence>
<dbReference type="InterPro" id="IPR017452">
    <property type="entry name" value="GPCR_Rhodpsn_7TM"/>
</dbReference>
<dbReference type="SUPFAM" id="SSF81321">
    <property type="entry name" value="Family A G protein-coupled receptor-like"/>
    <property type="match status" value="1"/>
</dbReference>
<gene>
    <name evidence="24" type="primary">F2RL3</name>
</gene>
<dbReference type="GO" id="GO:0007200">
    <property type="term" value="P:phospholipase C-activating G protein-coupled receptor signaling pathway"/>
    <property type="evidence" value="ECO:0007669"/>
    <property type="project" value="TreeGrafter"/>
</dbReference>
<feature type="transmembrane region" description="Helical" evidence="21">
    <location>
        <begin position="159"/>
        <end position="179"/>
    </location>
</feature>
<evidence type="ECO:0000256" key="2">
    <source>
        <dbReference type="ARBA" id="ARBA00022475"/>
    </source>
</evidence>
<dbReference type="InterPro" id="IPR003912">
    <property type="entry name" value="Protea_act_rcpt"/>
</dbReference>
<reference evidence="24" key="1">
    <citation type="submission" date="2025-08" db="UniProtKB">
        <authorList>
            <consortium name="RefSeq"/>
        </authorList>
    </citation>
    <scope>IDENTIFICATION</scope>
    <source>
        <tissue evidence="24">Brain</tissue>
    </source>
</reference>
<dbReference type="InterPro" id="IPR000276">
    <property type="entry name" value="GPCR_Rhodpsn"/>
</dbReference>
<dbReference type="GeneID" id="101680605"/>
<keyword evidence="13 19" id="KW-0807">Transducer</keyword>
<evidence type="ECO:0000256" key="5">
    <source>
        <dbReference type="ARBA" id="ARBA00022729"/>
    </source>
</evidence>
<proteinExistence type="inferred from homology"/>
<feature type="transmembrane region" description="Helical" evidence="21">
    <location>
        <begin position="320"/>
        <end position="349"/>
    </location>
</feature>
<evidence type="ECO:0000313" key="23">
    <source>
        <dbReference type="Proteomes" id="UP000000715"/>
    </source>
</evidence>
<evidence type="ECO:0000256" key="9">
    <source>
        <dbReference type="ARBA" id="ARBA00023136"/>
    </source>
</evidence>
<evidence type="ECO:0000256" key="18">
    <source>
        <dbReference type="PIRSR" id="PIRSR603912-52"/>
    </source>
</evidence>
<keyword evidence="23" id="KW-1185">Reference proteome</keyword>
<evidence type="ECO:0000256" key="11">
    <source>
        <dbReference type="ARBA" id="ARBA00023170"/>
    </source>
</evidence>
<feature type="region of interest" description="Disordered" evidence="20">
    <location>
        <begin position="30"/>
        <end position="59"/>
    </location>
</feature>
<dbReference type="PANTHER" id="PTHR24232:SF22">
    <property type="entry name" value="PROTEINASE-ACTIVATED RECEPTOR 4"/>
    <property type="match status" value="1"/>
</dbReference>
<dbReference type="Proteomes" id="UP000000715">
    <property type="component" value="Unplaced"/>
</dbReference>
<dbReference type="GO" id="GO:0015057">
    <property type="term" value="F:thrombin-activated receptor activity"/>
    <property type="evidence" value="ECO:0007669"/>
    <property type="project" value="InterPro"/>
</dbReference>
<feature type="transmembrane region" description="Helical" evidence="21">
    <location>
        <begin position="231"/>
        <end position="249"/>
    </location>
</feature>
<keyword evidence="10 18" id="KW-1015">Disulfide bond</keyword>
<feature type="transmembrane region" description="Helical" evidence="21">
    <location>
        <begin position="396"/>
        <end position="420"/>
    </location>
</feature>
<comment type="similarity">
    <text evidence="19">Belongs to the G-protein coupled receptor 1 family.</text>
</comment>
<feature type="disulfide bond" evidence="18">
    <location>
        <begin position="226"/>
        <end position="305"/>
    </location>
</feature>
<evidence type="ECO:0000256" key="8">
    <source>
        <dbReference type="ARBA" id="ARBA00023084"/>
    </source>
</evidence>
<keyword evidence="7 19" id="KW-0297">G-protein coupled receptor</keyword>
<dbReference type="InterPro" id="IPR003944">
    <property type="entry name" value="Prot_act_rcpt_4"/>
</dbReference>
<evidence type="ECO:0000256" key="16">
    <source>
        <dbReference type="ARBA" id="ARBA00080351"/>
    </source>
</evidence>
<evidence type="ECO:0000256" key="13">
    <source>
        <dbReference type="ARBA" id="ARBA00023224"/>
    </source>
</evidence>
<dbReference type="Pfam" id="PF00001">
    <property type="entry name" value="7tm_1"/>
    <property type="match status" value="1"/>
</dbReference>
<evidence type="ECO:0000313" key="24">
    <source>
        <dbReference type="RefSeq" id="XP_004761124.2"/>
    </source>
</evidence>
<dbReference type="PRINTS" id="PR01428">
    <property type="entry name" value="PROTEASEAR"/>
</dbReference>
<sequence length="457" mass="48891">MTLVTRPPQPIPRACHRLVGGRGWFISLGPVHSSTGSQEAGGGGQPGRKPEVSGHSPEQLAVPSFDSMWALALLWPVVLGFSLEDDSQNTLTYDEMGSAGGDNDGTLGPFTGPQEETPHSPHPRSFPGQLWANNSNILELPDSSRALLLGWVSTRLVPALYGLTLLVGLPANGLALWVLATRVPRLPSTMLLMNLAAADLLLALTLPLRVAYHLQNQHWPFGEAACRATTAALYGHMYGSVLLLVAVSLDRYLGVVHPFRALTLRGWRLATGLCAAAWVVAVALALPLALQQQTFRLSHSDHVLCHDALPVGAQASYWRPAFLCLAVLGCFLPLLVMLLSYGATLCALAAGGPRYGHARMLTALVLASALAFFVPSNVLLLLHYSDPRPDAWGDLYAAYVPSLALSTLNSCVDPFIYYYVSVEFRDKVREGLLCGAQGASTASREGGTQGTRSTSLV</sequence>
<evidence type="ECO:0000256" key="7">
    <source>
        <dbReference type="ARBA" id="ARBA00023040"/>
    </source>
</evidence>
<evidence type="ECO:0000256" key="12">
    <source>
        <dbReference type="ARBA" id="ARBA00023180"/>
    </source>
</evidence>
<evidence type="ECO:0000256" key="10">
    <source>
        <dbReference type="ARBA" id="ARBA00023157"/>
    </source>
</evidence>
<dbReference type="GO" id="GO:0005886">
    <property type="term" value="C:plasma membrane"/>
    <property type="evidence" value="ECO:0007669"/>
    <property type="project" value="UniProtKB-SubCell"/>
</dbReference>
<dbReference type="OrthoDB" id="8716763at2759"/>
<evidence type="ECO:0000256" key="19">
    <source>
        <dbReference type="RuleBase" id="RU000688"/>
    </source>
</evidence>
<keyword evidence="11 19" id="KW-0675">Receptor</keyword>
<keyword evidence="5" id="KW-0732">Signal</keyword>
<dbReference type="KEGG" id="mpuf:101680605"/>
<evidence type="ECO:0000256" key="6">
    <source>
        <dbReference type="ARBA" id="ARBA00022989"/>
    </source>
</evidence>
<evidence type="ECO:0000256" key="20">
    <source>
        <dbReference type="SAM" id="MobiDB-lite"/>
    </source>
</evidence>
<dbReference type="PROSITE" id="PS50262">
    <property type="entry name" value="G_PROTEIN_RECEP_F1_2"/>
    <property type="match status" value="1"/>
</dbReference>
<keyword evidence="9 21" id="KW-0472">Membrane</keyword>
<feature type="transmembrane region" description="Helical" evidence="21">
    <location>
        <begin position="361"/>
        <end position="384"/>
    </location>
</feature>
<comment type="subcellular location">
    <subcellularLocation>
        <location evidence="1">Cell membrane</location>
        <topology evidence="1">Multi-pass membrane protein</topology>
    </subcellularLocation>
</comment>
<feature type="transmembrane region" description="Helical" evidence="21">
    <location>
        <begin position="191"/>
        <end position="211"/>
    </location>
</feature>
<keyword evidence="4" id="KW-0356">Hemostasis</keyword>
<evidence type="ECO:0000256" key="4">
    <source>
        <dbReference type="ARBA" id="ARBA00022696"/>
    </source>
</evidence>
<evidence type="ECO:0000256" key="21">
    <source>
        <dbReference type="SAM" id="Phobius"/>
    </source>
</evidence>
<dbReference type="FunFam" id="1.20.1070.10:FF:000230">
    <property type="entry name" value="F2R-like thrombin or trypsin receptor 3"/>
    <property type="match status" value="1"/>
</dbReference>
<comment type="function">
    <text evidence="14">Receptor for activated thrombin or trypsin coupled to G proteins that stimulate phosphoinositide hydrolysis. May play a role in platelets activation.</text>
</comment>
<dbReference type="PANTHER" id="PTHR24232">
    <property type="entry name" value="G-PROTEIN COUPLED RECEPTOR"/>
    <property type="match status" value="1"/>
</dbReference>
<evidence type="ECO:0000256" key="3">
    <source>
        <dbReference type="ARBA" id="ARBA00022692"/>
    </source>
</evidence>
<dbReference type="AlphaFoldDB" id="A0A8U0MZU0"/>
<dbReference type="PROSITE" id="PS00237">
    <property type="entry name" value="G_PROTEIN_RECEP_F1_1"/>
    <property type="match status" value="1"/>
</dbReference>
<dbReference type="GO" id="GO:0035025">
    <property type="term" value="P:positive regulation of Rho protein signal transduction"/>
    <property type="evidence" value="ECO:0007669"/>
    <property type="project" value="TreeGrafter"/>
</dbReference>
<feature type="region of interest" description="Disordered" evidence="20">
    <location>
        <begin position="92"/>
        <end position="124"/>
    </location>
</feature>
<organism evidence="23 24">
    <name type="scientific">Mustela putorius furo</name>
    <name type="common">European domestic ferret</name>
    <name type="synonym">Mustela furo</name>
    <dbReference type="NCBI Taxonomy" id="9669"/>
    <lineage>
        <taxon>Eukaryota</taxon>
        <taxon>Metazoa</taxon>
        <taxon>Chordata</taxon>
        <taxon>Craniata</taxon>
        <taxon>Vertebrata</taxon>
        <taxon>Euteleostomi</taxon>
        <taxon>Mammalia</taxon>
        <taxon>Eutheria</taxon>
        <taxon>Laurasiatheria</taxon>
        <taxon>Carnivora</taxon>
        <taxon>Caniformia</taxon>
        <taxon>Musteloidea</taxon>
        <taxon>Mustelidae</taxon>
        <taxon>Mustelinae</taxon>
        <taxon>Mustela</taxon>
    </lineage>
</organism>
<evidence type="ECO:0000256" key="14">
    <source>
        <dbReference type="ARBA" id="ARBA00053164"/>
    </source>
</evidence>
<accession>A0A8U0MZU0</accession>
<dbReference type="GO" id="GO:0030168">
    <property type="term" value="P:platelet activation"/>
    <property type="evidence" value="ECO:0007669"/>
    <property type="project" value="UniProtKB-ARBA"/>
</dbReference>
<keyword evidence="6 21" id="KW-1133">Transmembrane helix</keyword>
<keyword evidence="8" id="KW-0094">Blood coagulation</keyword>
<evidence type="ECO:0000256" key="1">
    <source>
        <dbReference type="ARBA" id="ARBA00004651"/>
    </source>
</evidence>
<keyword evidence="2" id="KW-1003">Cell membrane</keyword>
<evidence type="ECO:0000256" key="17">
    <source>
        <dbReference type="ARBA" id="ARBA00082892"/>
    </source>
</evidence>
<dbReference type="Gene3D" id="1.20.1070.10">
    <property type="entry name" value="Rhodopsin 7-helix transmembrane proteins"/>
    <property type="match status" value="1"/>
</dbReference>
<dbReference type="PRINTS" id="PR01430">
    <property type="entry name" value="PROTEASEAR4"/>
</dbReference>
<dbReference type="CTD" id="9002"/>
<dbReference type="RefSeq" id="XP_004761124.2">
    <property type="nucleotide sequence ID" value="XM_004761067.3"/>
</dbReference>
<keyword evidence="12" id="KW-0325">Glycoprotein</keyword>